<feature type="region of interest" description="Disordered" evidence="1">
    <location>
        <begin position="157"/>
        <end position="177"/>
    </location>
</feature>
<feature type="compositionally biased region" description="Low complexity" evidence="1">
    <location>
        <begin position="157"/>
        <end position="173"/>
    </location>
</feature>
<dbReference type="Gene3D" id="2.60.120.260">
    <property type="entry name" value="Galactose-binding domain-like"/>
    <property type="match status" value="1"/>
</dbReference>
<comment type="caution">
    <text evidence="4">The sequence shown here is derived from an EMBL/GenBank/DDBJ whole genome shotgun (WGS) entry which is preliminary data.</text>
</comment>
<evidence type="ECO:0000313" key="4">
    <source>
        <dbReference type="EMBL" id="PZF73157.1"/>
    </source>
</evidence>
<dbReference type="InterPro" id="IPR013320">
    <property type="entry name" value="ConA-like_dom_sf"/>
</dbReference>
<feature type="domain" description="GEVED" evidence="3">
    <location>
        <begin position="116"/>
        <end position="190"/>
    </location>
</feature>
<feature type="domain" description="GEVED" evidence="3">
    <location>
        <begin position="917"/>
        <end position="993"/>
    </location>
</feature>
<dbReference type="GO" id="GO:0004553">
    <property type="term" value="F:hydrolase activity, hydrolyzing O-glycosyl compounds"/>
    <property type="evidence" value="ECO:0007669"/>
    <property type="project" value="UniProtKB-ARBA"/>
</dbReference>
<gene>
    <name evidence="4" type="ORF">DN068_09810</name>
</gene>
<dbReference type="SUPFAM" id="SSF49899">
    <property type="entry name" value="Concanavalin A-like lectins/glucanases"/>
    <property type="match status" value="1"/>
</dbReference>
<feature type="domain" description="Secretion system C-terminal sorting" evidence="2">
    <location>
        <begin position="1279"/>
        <end position="1356"/>
    </location>
</feature>
<sequence length="1357" mass="145170">MRFNFTNSLSQRQFRRTGTPQSWARSLMMIFLLLAGFAVPRNASAYCNTGLGGGSYADIDSISIVGTTLANYSPGYASSYYTAYPAAGNTTATLLLGSTYTLYASFNGSPNTAIASLWIDYNQNGVFESSEWVQICTNASNATVSFTVPAGATVGTTGMRVRSRGNGNTNGSGDACSNFGSGETEDYTITIMSPTPCSGTPTAGAATASPATLCYSNNGSVLSLTGATVASGLSYQWQSFNTTTSAWGNVGTASISPGYSTGPLSVSTQYRCIVTCTNGTPSSATSTPITVNVTAAILPPYVETFESITANNTLPSCMTATSLGSLTFTYTAATGSYNQTNHTPGGSKFASFRYSSNDYFFTPAISLTAGQVYQMSFWYVTDGNPGWTTLKATYGTSPTAAAQTGTVGVTVSNATNTTYSQYVGTFTAPTTGVYYFGIYCNATGGPWYLSVDDINIVALPPCSGQPTAGTGLPAGPISGCAGNSYFITTSGTTTATGLTYQWYQYANGSTTPVPAAGTGANSLYFTTPVLTDSISYRMKVTCIASGLSDSTPLIKINVPRLTYAAIPFAEDFESWSNRCATSDVPSNAWTNIPSTGYNSWRRNDQGVATAGWSSNYGNYTPPYAHGSYSARFHTYDAQSGSSGAFSAYLNCSTVTGNKELQFYYINTDGSDSLVVSMSVDSGATFTTLGTYYTTSGWEFETVPIVSNSPKTIIRFNATSDYGVTDIGIDYVRVLPPCSGKPTAGTVTQITPCPNTDFNLSLQNTTQSAGLTYQWQQMLNNVPTTSGITNSTSMVATANISTPTIYRCVVTCSNSGLSDTAAPYAVQLAPFYMCYCNSGATYIDDDDIGNVTVISQPSNDTLLNNGVASPLVPNSTSVNTYTDFRTTVPPVPIFRDSVYNLSVTQIDQYYFYTCTAFAFIDYNRDGIFQTSENIFQQVTGAATQMVSANFTVPDTAQIGITGFRIILNEGTSTSINPCGSNGYYYGETEDYLVNINMPPCDGPTNPGFASCSDTSMCAGYPFFLSDTTHEHFRSGIVWVWQQSTNNGSTWSDIAGSTGRDTLTQIFSGASAYRLKMTCTNTSDVTYSNAVSINTKPPYKCYCYSTANGDATDTCDFGAFSIGDFVMTTGGPHLRNPRATRGRTDYTDLGPIELYADTTYALSFYQTLDGSQDADGRVTMFMDFNNNLVYDIPAERITLANNIATGGNWYMLDSVTIPDAVIPDVPTGMRIIINNNVAPNVPSDDACGPYTSGETEDYTVIFRKANPLSVGNISNLKDLTIYPNPTTGKFTINFNANGTLHNLQIKVTNVTGQQVILRNYGDNIKQFHEELDMTEQARGLYFVEFTADGQKMIRKLVVR</sequence>
<name>A0A2W2BB85_9BACT</name>
<reference evidence="4 5" key="1">
    <citation type="submission" date="2018-06" db="EMBL/GenBank/DDBJ databases">
        <title>Mucibacter soli gen. nov., sp. nov., a new member of the family Chitinophagaceae producing mucin.</title>
        <authorList>
            <person name="Kim M.-K."/>
            <person name="Park S."/>
            <person name="Kim T.-S."/>
            <person name="Joung Y."/>
            <person name="Han J.-H."/>
            <person name="Kim S.B."/>
        </authorList>
    </citation>
    <scope>NUCLEOTIDE SEQUENCE [LARGE SCALE GENOMIC DNA]</scope>
    <source>
        <strain evidence="4 5">R1-15</strain>
    </source>
</reference>
<evidence type="ECO:0000313" key="5">
    <source>
        <dbReference type="Proteomes" id="UP000248745"/>
    </source>
</evidence>
<evidence type="ECO:0000259" key="2">
    <source>
        <dbReference type="Pfam" id="PF18962"/>
    </source>
</evidence>
<dbReference type="OrthoDB" id="9792152at2"/>
<dbReference type="InterPro" id="IPR045474">
    <property type="entry name" value="GEVED"/>
</dbReference>
<dbReference type="InterPro" id="IPR026444">
    <property type="entry name" value="Secre_tail"/>
</dbReference>
<evidence type="ECO:0000256" key="1">
    <source>
        <dbReference type="SAM" id="MobiDB-lite"/>
    </source>
</evidence>
<keyword evidence="5" id="KW-1185">Reference proteome</keyword>
<accession>A0A2W2BB85</accession>
<dbReference type="Proteomes" id="UP000248745">
    <property type="component" value="Unassembled WGS sequence"/>
</dbReference>
<organism evidence="4 5">
    <name type="scientific">Taibaiella soli</name>
    <dbReference type="NCBI Taxonomy" id="1649169"/>
    <lineage>
        <taxon>Bacteria</taxon>
        <taxon>Pseudomonadati</taxon>
        <taxon>Bacteroidota</taxon>
        <taxon>Chitinophagia</taxon>
        <taxon>Chitinophagales</taxon>
        <taxon>Chitinophagaceae</taxon>
        <taxon>Taibaiella</taxon>
    </lineage>
</organism>
<dbReference type="GO" id="GO:0005975">
    <property type="term" value="P:carbohydrate metabolic process"/>
    <property type="evidence" value="ECO:0007669"/>
    <property type="project" value="UniProtKB-ARBA"/>
</dbReference>
<protein>
    <submittedName>
        <fullName evidence="4">Uncharacterized protein</fullName>
    </submittedName>
</protein>
<dbReference type="EMBL" id="QKTW01000015">
    <property type="protein sequence ID" value="PZF73157.1"/>
    <property type="molecule type" value="Genomic_DNA"/>
</dbReference>
<evidence type="ECO:0000259" key="3">
    <source>
        <dbReference type="Pfam" id="PF20009"/>
    </source>
</evidence>
<feature type="domain" description="GEVED" evidence="3">
    <location>
        <begin position="1176"/>
        <end position="1258"/>
    </location>
</feature>
<dbReference type="Pfam" id="PF18962">
    <property type="entry name" value="Por_Secre_tail"/>
    <property type="match status" value="1"/>
</dbReference>
<dbReference type="Pfam" id="PF20009">
    <property type="entry name" value="GEVED"/>
    <property type="match status" value="3"/>
</dbReference>
<proteinExistence type="predicted"/>
<dbReference type="RefSeq" id="WP_110998734.1">
    <property type="nucleotide sequence ID" value="NZ_QKTW01000015.1"/>
</dbReference>
<dbReference type="NCBIfam" id="TIGR04183">
    <property type="entry name" value="Por_Secre_tail"/>
    <property type="match status" value="1"/>
</dbReference>